<dbReference type="GO" id="GO:0005789">
    <property type="term" value="C:endoplasmic reticulum membrane"/>
    <property type="evidence" value="ECO:0007669"/>
    <property type="project" value="UniProtKB-SubCell"/>
</dbReference>
<evidence type="ECO:0000256" key="1">
    <source>
        <dbReference type="ARBA" id="ARBA00001946"/>
    </source>
</evidence>
<name>A0A3N4I6L1_ASCIM</name>
<dbReference type="EC" id="2.5.1.87" evidence="5"/>
<dbReference type="SUPFAM" id="SSF64005">
    <property type="entry name" value="Undecaprenyl diphosphate synthase"/>
    <property type="match status" value="1"/>
</dbReference>
<dbReference type="PANTHER" id="PTHR21528">
    <property type="entry name" value="DEHYDRODOLICHYL DIPHOSPHATE SYNTHASE COMPLEX SUBUNIT NUS1"/>
    <property type="match status" value="1"/>
</dbReference>
<evidence type="ECO:0000313" key="14">
    <source>
        <dbReference type="EMBL" id="RPA81107.1"/>
    </source>
</evidence>
<gene>
    <name evidence="14" type="ORF">BJ508DRAFT_414959</name>
</gene>
<keyword evidence="8" id="KW-0256">Endoplasmic reticulum</keyword>
<comment type="subcellular location">
    <subcellularLocation>
        <location evidence="2">Endoplasmic reticulum membrane</location>
    </subcellularLocation>
</comment>
<keyword evidence="15" id="KW-1185">Reference proteome</keyword>
<evidence type="ECO:0000256" key="9">
    <source>
        <dbReference type="ARBA" id="ARBA00022842"/>
    </source>
</evidence>
<sequence>MASRRIRRPEDSMPPADREKLVTSRLPPTEPTQKSALRAFLSHRFHYGVLLLFHFFYSIYLRLRLIYHTLANKTYSMVYYHHRTPELIKRDVQNLARLPGHLSVALELENGDKVAGLDTLIDDMAEIVAWCASAGIFTLSVYEKTGILKGYVSASHRAASQRLNAYFGKNRPSLRIRVPHSAAYTDGGEYDGEADMEVIFISEEDGREALVDLTKTLCEMRQRGKINPEDVSVDLVDTELTDSGFTEPDLLILFSPYVKLSGYPPWQIRLTEIFHVQDNDGVGYHVFLRALHRFAKTEFRFGR</sequence>
<dbReference type="Proteomes" id="UP000275078">
    <property type="component" value="Unassembled WGS sequence"/>
</dbReference>
<dbReference type="STRING" id="1160509.A0A3N4I6L1"/>
<evidence type="ECO:0000256" key="8">
    <source>
        <dbReference type="ARBA" id="ARBA00022824"/>
    </source>
</evidence>
<dbReference type="EMBL" id="ML119682">
    <property type="protein sequence ID" value="RPA81107.1"/>
    <property type="molecule type" value="Genomic_DNA"/>
</dbReference>
<keyword evidence="11 13" id="KW-0472">Membrane</keyword>
<evidence type="ECO:0000256" key="3">
    <source>
        <dbReference type="ARBA" id="ARBA00004922"/>
    </source>
</evidence>
<evidence type="ECO:0000256" key="13">
    <source>
        <dbReference type="SAM" id="Phobius"/>
    </source>
</evidence>
<keyword evidence="7 13" id="KW-0812">Transmembrane</keyword>
<evidence type="ECO:0000256" key="7">
    <source>
        <dbReference type="ARBA" id="ARBA00022692"/>
    </source>
</evidence>
<dbReference type="OrthoDB" id="19639at2759"/>
<dbReference type="AlphaFoldDB" id="A0A3N4I6L1"/>
<evidence type="ECO:0000256" key="12">
    <source>
        <dbReference type="ARBA" id="ARBA00047353"/>
    </source>
</evidence>
<dbReference type="UniPathway" id="UPA00378"/>
<accession>A0A3N4I6L1</accession>
<comment type="cofactor">
    <cofactor evidence="1">
        <name>Mg(2+)</name>
        <dbReference type="ChEBI" id="CHEBI:18420"/>
    </cofactor>
</comment>
<comment type="pathway">
    <text evidence="3">Protein modification; protein glycosylation.</text>
</comment>
<proteinExistence type="inferred from homology"/>
<keyword evidence="10 13" id="KW-1133">Transmembrane helix</keyword>
<evidence type="ECO:0000256" key="10">
    <source>
        <dbReference type="ARBA" id="ARBA00022989"/>
    </source>
</evidence>
<evidence type="ECO:0000313" key="15">
    <source>
        <dbReference type="Proteomes" id="UP000275078"/>
    </source>
</evidence>
<comment type="similarity">
    <text evidence="4">Belongs to the UPP synthase family.</text>
</comment>
<keyword evidence="6" id="KW-0808">Transferase</keyword>
<dbReference type="GO" id="GO:1904423">
    <property type="term" value="C:dehydrodolichyl diphosphate synthase complex"/>
    <property type="evidence" value="ECO:0007669"/>
    <property type="project" value="InterPro"/>
</dbReference>
<comment type="catalytic activity">
    <reaction evidence="12">
        <text>n isopentenyl diphosphate + (2E,6E)-farnesyl diphosphate = a di-trans,poly-cis-polyprenyl diphosphate + n diphosphate</text>
        <dbReference type="Rhea" id="RHEA:53008"/>
        <dbReference type="Rhea" id="RHEA-COMP:19494"/>
        <dbReference type="ChEBI" id="CHEBI:33019"/>
        <dbReference type="ChEBI" id="CHEBI:128769"/>
        <dbReference type="ChEBI" id="CHEBI:136960"/>
        <dbReference type="ChEBI" id="CHEBI:175763"/>
        <dbReference type="EC" id="2.5.1.87"/>
    </reaction>
</comment>
<dbReference type="PANTHER" id="PTHR21528:SF0">
    <property type="entry name" value="DEHYDRODOLICHYL DIPHOSPHATE SYNTHASE COMPLEX SUBUNIT NUS1"/>
    <property type="match status" value="1"/>
</dbReference>
<evidence type="ECO:0000256" key="4">
    <source>
        <dbReference type="ARBA" id="ARBA00005432"/>
    </source>
</evidence>
<evidence type="ECO:0000256" key="5">
    <source>
        <dbReference type="ARBA" id="ARBA00012596"/>
    </source>
</evidence>
<keyword evidence="9" id="KW-0460">Magnesium</keyword>
<dbReference type="InterPro" id="IPR038887">
    <property type="entry name" value="Nus1/NgBR"/>
</dbReference>
<dbReference type="GO" id="GO:0045547">
    <property type="term" value="F:ditrans,polycis-polyprenyl diphosphate synthase [(2E,6E)-farnesyl diphosphate specific] activity"/>
    <property type="evidence" value="ECO:0007669"/>
    <property type="project" value="UniProtKB-EC"/>
</dbReference>
<organism evidence="14 15">
    <name type="scientific">Ascobolus immersus RN42</name>
    <dbReference type="NCBI Taxonomy" id="1160509"/>
    <lineage>
        <taxon>Eukaryota</taxon>
        <taxon>Fungi</taxon>
        <taxon>Dikarya</taxon>
        <taxon>Ascomycota</taxon>
        <taxon>Pezizomycotina</taxon>
        <taxon>Pezizomycetes</taxon>
        <taxon>Pezizales</taxon>
        <taxon>Ascobolaceae</taxon>
        <taxon>Ascobolus</taxon>
    </lineage>
</organism>
<reference evidence="14 15" key="1">
    <citation type="journal article" date="2018" name="Nat. Ecol. Evol.">
        <title>Pezizomycetes genomes reveal the molecular basis of ectomycorrhizal truffle lifestyle.</title>
        <authorList>
            <person name="Murat C."/>
            <person name="Payen T."/>
            <person name="Noel B."/>
            <person name="Kuo A."/>
            <person name="Morin E."/>
            <person name="Chen J."/>
            <person name="Kohler A."/>
            <person name="Krizsan K."/>
            <person name="Balestrini R."/>
            <person name="Da Silva C."/>
            <person name="Montanini B."/>
            <person name="Hainaut M."/>
            <person name="Levati E."/>
            <person name="Barry K.W."/>
            <person name="Belfiori B."/>
            <person name="Cichocki N."/>
            <person name="Clum A."/>
            <person name="Dockter R.B."/>
            <person name="Fauchery L."/>
            <person name="Guy J."/>
            <person name="Iotti M."/>
            <person name="Le Tacon F."/>
            <person name="Lindquist E.A."/>
            <person name="Lipzen A."/>
            <person name="Malagnac F."/>
            <person name="Mello A."/>
            <person name="Molinier V."/>
            <person name="Miyauchi S."/>
            <person name="Poulain J."/>
            <person name="Riccioni C."/>
            <person name="Rubini A."/>
            <person name="Sitrit Y."/>
            <person name="Splivallo R."/>
            <person name="Traeger S."/>
            <person name="Wang M."/>
            <person name="Zifcakova L."/>
            <person name="Wipf D."/>
            <person name="Zambonelli A."/>
            <person name="Paolocci F."/>
            <person name="Nowrousian M."/>
            <person name="Ottonello S."/>
            <person name="Baldrian P."/>
            <person name="Spatafora J.W."/>
            <person name="Henrissat B."/>
            <person name="Nagy L.G."/>
            <person name="Aury J.M."/>
            <person name="Wincker P."/>
            <person name="Grigoriev I.V."/>
            <person name="Bonfante P."/>
            <person name="Martin F.M."/>
        </authorList>
    </citation>
    <scope>NUCLEOTIDE SEQUENCE [LARGE SCALE GENOMIC DNA]</scope>
    <source>
        <strain evidence="14 15">RN42</strain>
    </source>
</reference>
<dbReference type="Gene3D" id="3.40.1180.10">
    <property type="entry name" value="Decaprenyl diphosphate synthase-like"/>
    <property type="match status" value="1"/>
</dbReference>
<feature type="transmembrane region" description="Helical" evidence="13">
    <location>
        <begin position="45"/>
        <end position="63"/>
    </location>
</feature>
<protein>
    <recommendedName>
        <fullName evidence="5">ditrans,polycis-polyprenyl diphosphate synthase [(2E,6E)-farnesyldiphosphate specific]</fullName>
        <ecNumber evidence="5">2.5.1.87</ecNumber>
    </recommendedName>
</protein>
<evidence type="ECO:0000256" key="11">
    <source>
        <dbReference type="ARBA" id="ARBA00023136"/>
    </source>
</evidence>
<evidence type="ECO:0000256" key="6">
    <source>
        <dbReference type="ARBA" id="ARBA00022679"/>
    </source>
</evidence>
<evidence type="ECO:0000256" key="2">
    <source>
        <dbReference type="ARBA" id="ARBA00004586"/>
    </source>
</evidence>
<dbReference type="InterPro" id="IPR036424">
    <property type="entry name" value="UPP_synth-like_sf"/>
</dbReference>